<dbReference type="Proteomes" id="UP001154015">
    <property type="component" value="Unassembled WGS sequence"/>
</dbReference>
<evidence type="ECO:0000313" key="3">
    <source>
        <dbReference type="Proteomes" id="UP001154015"/>
    </source>
</evidence>
<proteinExistence type="predicted"/>
<comment type="caution">
    <text evidence="2">The sequence shown here is derived from an EMBL/GenBank/DDBJ whole genome shotgun (WGS) entry which is preliminary data.</text>
</comment>
<accession>A0ABM9GX66</accession>
<dbReference type="EMBL" id="CAKXYP010000007">
    <property type="protein sequence ID" value="CAH9415851.1"/>
    <property type="molecule type" value="Genomic_DNA"/>
</dbReference>
<evidence type="ECO:0000256" key="1">
    <source>
        <dbReference type="SAM" id="MobiDB-lite"/>
    </source>
</evidence>
<feature type="region of interest" description="Disordered" evidence="1">
    <location>
        <begin position="20"/>
        <end position="48"/>
    </location>
</feature>
<gene>
    <name evidence="2" type="ORF">SGL43_02870</name>
</gene>
<evidence type="ECO:0000313" key="2">
    <source>
        <dbReference type="EMBL" id="CAH9415851.1"/>
    </source>
</evidence>
<name>A0ABM9GX66_STRGL</name>
<keyword evidence="3" id="KW-1185">Reference proteome</keyword>
<protein>
    <submittedName>
        <fullName evidence="2">Uncharacterized protein</fullName>
    </submittedName>
</protein>
<feature type="compositionally biased region" description="Basic and acidic residues" evidence="1">
    <location>
        <begin position="38"/>
        <end position="48"/>
    </location>
</feature>
<reference evidence="2" key="1">
    <citation type="submission" date="2022-03" db="EMBL/GenBank/DDBJ databases">
        <authorList>
            <person name="Leyn A S."/>
        </authorList>
    </citation>
    <scope>NUCLEOTIDE SEQUENCE</scope>
    <source>
        <strain evidence="2">Streptomyces globisporus 4-3</strain>
    </source>
</reference>
<organism evidence="2 3">
    <name type="scientific">Streptomyces globisporus</name>
    <dbReference type="NCBI Taxonomy" id="1908"/>
    <lineage>
        <taxon>Bacteria</taxon>
        <taxon>Bacillati</taxon>
        <taxon>Actinomycetota</taxon>
        <taxon>Actinomycetes</taxon>
        <taxon>Kitasatosporales</taxon>
        <taxon>Streptomycetaceae</taxon>
        <taxon>Streptomyces</taxon>
    </lineage>
</organism>
<sequence>MARAPGATTPEPGLLVCAPTDGAGPPWASATVASPGKGIEHRRLGSAP</sequence>